<dbReference type="EMBL" id="FJVC01000495">
    <property type="protein sequence ID" value="CZT51595.1"/>
    <property type="molecule type" value="Genomic_DNA"/>
</dbReference>
<protein>
    <submittedName>
        <fullName evidence="1">Uncharacterized protein</fullName>
    </submittedName>
</protein>
<keyword evidence="2" id="KW-1185">Reference proteome</keyword>
<proteinExistence type="predicted"/>
<sequence length="151" mass="16530">MEGYGDMIAMEVLSCVMYNASASPIEGSYVLFDSTVCTSVSTSTYIFSHLLRLQHICQSFGSRSRSRSLVLSRSTPLQYITAQEHTQIHPPITWYSTALSESLSGSTSSQLRYLVLSSQQSPVSVNLIAVPLSVQPVTLSEILIILSLPHT</sequence>
<dbReference type="AlphaFoldDB" id="A0A1E1MS29"/>
<gene>
    <name evidence="1" type="ORF">RSE6_12758</name>
</gene>
<accession>A0A1E1MS29</accession>
<reference evidence="2" key="1">
    <citation type="submission" date="2016-03" db="EMBL/GenBank/DDBJ databases">
        <authorList>
            <person name="Guldener U."/>
        </authorList>
    </citation>
    <scope>NUCLEOTIDE SEQUENCE [LARGE SCALE GENOMIC DNA]</scope>
</reference>
<organism evidence="1 2">
    <name type="scientific">Rhynchosporium secalis</name>
    <name type="common">Barley scald fungus</name>
    <dbReference type="NCBI Taxonomy" id="38038"/>
    <lineage>
        <taxon>Eukaryota</taxon>
        <taxon>Fungi</taxon>
        <taxon>Dikarya</taxon>
        <taxon>Ascomycota</taxon>
        <taxon>Pezizomycotina</taxon>
        <taxon>Leotiomycetes</taxon>
        <taxon>Helotiales</taxon>
        <taxon>Ploettnerulaceae</taxon>
        <taxon>Rhynchosporium</taxon>
    </lineage>
</organism>
<dbReference type="Proteomes" id="UP000177625">
    <property type="component" value="Unassembled WGS sequence"/>
</dbReference>
<evidence type="ECO:0000313" key="1">
    <source>
        <dbReference type="EMBL" id="CZT51595.1"/>
    </source>
</evidence>
<evidence type="ECO:0000313" key="2">
    <source>
        <dbReference type="Proteomes" id="UP000177625"/>
    </source>
</evidence>
<name>A0A1E1MS29_RHYSE</name>